<dbReference type="AlphaFoldDB" id="A0A017RXI0"/>
<dbReference type="Proteomes" id="UP000019681">
    <property type="component" value="Unassembled WGS sequence"/>
</dbReference>
<gene>
    <name evidence="1" type="ORF">Q428_04665</name>
</gene>
<dbReference type="EMBL" id="AZQP01000009">
    <property type="protein sequence ID" value="EYE89084.1"/>
    <property type="molecule type" value="Genomic_DNA"/>
</dbReference>
<dbReference type="OrthoDB" id="2085579at2"/>
<organism evidence="1 2">
    <name type="scientific">Fervidicella metallireducens AeB</name>
    <dbReference type="NCBI Taxonomy" id="1403537"/>
    <lineage>
        <taxon>Bacteria</taxon>
        <taxon>Bacillati</taxon>
        <taxon>Bacillota</taxon>
        <taxon>Clostridia</taxon>
        <taxon>Eubacteriales</taxon>
        <taxon>Clostridiaceae</taxon>
        <taxon>Fervidicella</taxon>
    </lineage>
</organism>
<proteinExistence type="predicted"/>
<reference evidence="1 2" key="1">
    <citation type="journal article" date="2014" name="Genome Announc.">
        <title>Draft Genome Sequence of Fervidicella metallireducens Strain AeBT, an Iron-Reducing Thermoanaerobe from the Great Artesian Basin.</title>
        <authorList>
            <person name="Patel B.K."/>
        </authorList>
    </citation>
    <scope>NUCLEOTIDE SEQUENCE [LARGE SCALE GENOMIC DNA]</scope>
    <source>
        <strain evidence="1 2">AeB</strain>
    </source>
</reference>
<sequence length="67" mass="7613">MSGNTSRKYKQYKIMQERRKIFGDICVRDVFGRLDLVAFGASQGRVIINSHKLSLGQVPVKSNKVSR</sequence>
<comment type="caution">
    <text evidence="1">The sequence shown here is derived from an EMBL/GenBank/DDBJ whole genome shotgun (WGS) entry which is preliminary data.</text>
</comment>
<accession>A0A017RXI0</accession>
<evidence type="ECO:0000313" key="1">
    <source>
        <dbReference type="EMBL" id="EYE89084.1"/>
    </source>
</evidence>
<protein>
    <submittedName>
        <fullName evidence="1">Uncharacterized protein</fullName>
    </submittedName>
</protein>
<dbReference type="RefSeq" id="WP_035378594.1">
    <property type="nucleotide sequence ID" value="NZ_AZQP01000009.1"/>
</dbReference>
<name>A0A017RXI0_9CLOT</name>
<dbReference type="STRING" id="1403537.Q428_04665"/>
<keyword evidence="2" id="KW-1185">Reference proteome</keyword>
<evidence type="ECO:0000313" key="2">
    <source>
        <dbReference type="Proteomes" id="UP000019681"/>
    </source>
</evidence>